<dbReference type="EMBL" id="CM047587">
    <property type="protein sequence ID" value="KAI9907601.1"/>
    <property type="molecule type" value="Genomic_DNA"/>
</dbReference>
<dbReference type="Proteomes" id="UP001163321">
    <property type="component" value="Chromosome 8"/>
</dbReference>
<name>A0ACC0VND8_9STRA</name>
<reference evidence="1 2" key="1">
    <citation type="journal article" date="2022" name="bioRxiv">
        <title>The genome of the oomycete Peronosclerospora sorghi, a cosmopolitan pathogen of maize and sorghum, is inflated with dispersed pseudogenes.</title>
        <authorList>
            <person name="Fletcher K."/>
            <person name="Martin F."/>
            <person name="Isakeit T."/>
            <person name="Cavanaugh K."/>
            <person name="Magill C."/>
            <person name="Michelmore R."/>
        </authorList>
    </citation>
    <scope>NUCLEOTIDE SEQUENCE [LARGE SCALE GENOMIC DNA]</scope>
    <source>
        <strain evidence="1">P6</strain>
    </source>
</reference>
<sequence length="94" mass="11065">MPQSLLFCVHDIHSAMSQSFLFLHYKQNHLFTKHWQQPKESEQKKSAKHGITWWLQKIISKSSKSCFLYNVDTEFTTNTTGVSESICYLDTQQH</sequence>
<comment type="caution">
    <text evidence="1">The sequence shown here is derived from an EMBL/GenBank/DDBJ whole genome shotgun (WGS) entry which is preliminary data.</text>
</comment>
<keyword evidence="2" id="KW-1185">Reference proteome</keyword>
<protein>
    <submittedName>
        <fullName evidence="1">Uncharacterized protein</fullName>
    </submittedName>
</protein>
<evidence type="ECO:0000313" key="2">
    <source>
        <dbReference type="Proteomes" id="UP001163321"/>
    </source>
</evidence>
<organism evidence="1 2">
    <name type="scientific">Peronosclerospora sorghi</name>
    <dbReference type="NCBI Taxonomy" id="230839"/>
    <lineage>
        <taxon>Eukaryota</taxon>
        <taxon>Sar</taxon>
        <taxon>Stramenopiles</taxon>
        <taxon>Oomycota</taxon>
        <taxon>Peronosporomycetes</taxon>
        <taxon>Peronosporales</taxon>
        <taxon>Peronosporaceae</taxon>
        <taxon>Peronosclerospora</taxon>
    </lineage>
</organism>
<proteinExistence type="predicted"/>
<accession>A0ACC0VND8</accession>
<gene>
    <name evidence="1" type="ORF">PsorP6_004828</name>
</gene>
<evidence type="ECO:0000313" key="1">
    <source>
        <dbReference type="EMBL" id="KAI9907601.1"/>
    </source>
</evidence>